<dbReference type="Proteomes" id="UP001141552">
    <property type="component" value="Unassembled WGS sequence"/>
</dbReference>
<reference evidence="8" key="2">
    <citation type="journal article" date="2023" name="Plants (Basel)">
        <title>Annotation of the Turnera subulata (Passifloraceae) Draft Genome Reveals the S-Locus Evolved after the Divergence of Turneroideae from Passifloroideae in a Stepwise Manner.</title>
        <authorList>
            <person name="Henning P.M."/>
            <person name="Roalson E.H."/>
            <person name="Mir W."/>
            <person name="McCubbin A.G."/>
            <person name="Shore J.S."/>
        </authorList>
    </citation>
    <scope>NUCLEOTIDE SEQUENCE</scope>
    <source>
        <strain evidence="8">F60SS</strain>
    </source>
</reference>
<dbReference type="GO" id="GO:0046983">
    <property type="term" value="F:protein dimerization activity"/>
    <property type="evidence" value="ECO:0007669"/>
    <property type="project" value="InterPro"/>
</dbReference>
<reference evidence="8" key="1">
    <citation type="submission" date="2022-02" db="EMBL/GenBank/DDBJ databases">
        <authorList>
            <person name="Henning P.M."/>
            <person name="McCubbin A.G."/>
            <person name="Shore J.S."/>
        </authorList>
    </citation>
    <scope>NUCLEOTIDE SEQUENCE</scope>
    <source>
        <strain evidence="8">F60SS</strain>
        <tissue evidence="8">Leaves</tissue>
    </source>
</reference>
<dbReference type="GO" id="GO:0005634">
    <property type="term" value="C:nucleus"/>
    <property type="evidence" value="ECO:0007669"/>
    <property type="project" value="UniProtKB-SubCell"/>
</dbReference>
<evidence type="ECO:0000256" key="4">
    <source>
        <dbReference type="ARBA" id="ARBA00023163"/>
    </source>
</evidence>
<sequence>MKEIENDITKLTTFSKRWLGITKKASELATLTGAHVVVVSYFPAIKQYAFNSPSLQSVTNHFLRMEINHFKDNTSPTVGAHRQLRINSLNQQIDQLKQKIEEEKKKEKIMKKKLQSVERNG</sequence>
<evidence type="ECO:0000313" key="8">
    <source>
        <dbReference type="EMBL" id="KAJ4822881.1"/>
    </source>
</evidence>
<evidence type="ECO:0000256" key="1">
    <source>
        <dbReference type="ARBA" id="ARBA00004123"/>
    </source>
</evidence>
<dbReference type="SMART" id="SM00432">
    <property type="entry name" value="MADS"/>
    <property type="match status" value="1"/>
</dbReference>
<keyword evidence="3" id="KW-0238">DNA-binding</keyword>
<dbReference type="GO" id="GO:0000981">
    <property type="term" value="F:DNA-binding transcription factor activity, RNA polymerase II-specific"/>
    <property type="evidence" value="ECO:0007669"/>
    <property type="project" value="TreeGrafter"/>
</dbReference>
<keyword evidence="5" id="KW-0539">Nucleus</keyword>
<comment type="caution">
    <text evidence="8">The sequence shown here is derived from an EMBL/GenBank/DDBJ whole genome shotgun (WGS) entry which is preliminary data.</text>
</comment>
<dbReference type="InterPro" id="IPR036879">
    <property type="entry name" value="TF_MADSbox_sf"/>
</dbReference>
<keyword evidence="9" id="KW-1185">Reference proteome</keyword>
<dbReference type="Gene3D" id="3.40.1810.10">
    <property type="entry name" value="Transcription factor, MADS-box"/>
    <property type="match status" value="1"/>
</dbReference>
<gene>
    <name evidence="8" type="ORF">Tsubulata_023545</name>
</gene>
<dbReference type="InterPro" id="IPR002100">
    <property type="entry name" value="TF_MADSbox"/>
</dbReference>
<keyword evidence="2" id="KW-0805">Transcription regulation</keyword>
<dbReference type="GO" id="GO:0045893">
    <property type="term" value="P:positive regulation of DNA-templated transcription"/>
    <property type="evidence" value="ECO:0007669"/>
    <property type="project" value="UniProtKB-ARBA"/>
</dbReference>
<proteinExistence type="predicted"/>
<protein>
    <recommendedName>
        <fullName evidence="7">MADS-box domain-containing protein</fullName>
    </recommendedName>
</protein>
<accession>A0A9Q0F0H4</accession>
<dbReference type="PROSITE" id="PS50066">
    <property type="entry name" value="MADS_BOX_2"/>
    <property type="match status" value="1"/>
</dbReference>
<dbReference type="EMBL" id="JAKUCV010007554">
    <property type="protein sequence ID" value="KAJ4822881.1"/>
    <property type="molecule type" value="Genomic_DNA"/>
</dbReference>
<evidence type="ECO:0000256" key="2">
    <source>
        <dbReference type="ARBA" id="ARBA00023015"/>
    </source>
</evidence>
<dbReference type="CDD" id="cd00120">
    <property type="entry name" value="MADS"/>
    <property type="match status" value="1"/>
</dbReference>
<evidence type="ECO:0000256" key="3">
    <source>
        <dbReference type="ARBA" id="ARBA00023125"/>
    </source>
</evidence>
<dbReference type="SUPFAM" id="SSF55455">
    <property type="entry name" value="SRF-like"/>
    <property type="match status" value="1"/>
</dbReference>
<evidence type="ECO:0000256" key="6">
    <source>
        <dbReference type="SAM" id="Coils"/>
    </source>
</evidence>
<dbReference type="AlphaFoldDB" id="A0A9Q0F0H4"/>
<dbReference type="PANTHER" id="PTHR11945:SF534">
    <property type="entry name" value="MYOCYTE-SPECIFIC ENHANCER FACTOR 2"/>
    <property type="match status" value="1"/>
</dbReference>
<organism evidence="8 9">
    <name type="scientific">Turnera subulata</name>
    <dbReference type="NCBI Taxonomy" id="218843"/>
    <lineage>
        <taxon>Eukaryota</taxon>
        <taxon>Viridiplantae</taxon>
        <taxon>Streptophyta</taxon>
        <taxon>Embryophyta</taxon>
        <taxon>Tracheophyta</taxon>
        <taxon>Spermatophyta</taxon>
        <taxon>Magnoliopsida</taxon>
        <taxon>eudicotyledons</taxon>
        <taxon>Gunneridae</taxon>
        <taxon>Pentapetalae</taxon>
        <taxon>rosids</taxon>
        <taxon>fabids</taxon>
        <taxon>Malpighiales</taxon>
        <taxon>Passifloraceae</taxon>
        <taxon>Turnera</taxon>
    </lineage>
</organism>
<feature type="domain" description="MADS-box" evidence="7">
    <location>
        <begin position="1"/>
        <end position="54"/>
    </location>
</feature>
<evidence type="ECO:0000256" key="5">
    <source>
        <dbReference type="ARBA" id="ARBA00023242"/>
    </source>
</evidence>
<name>A0A9Q0F0H4_9ROSI</name>
<dbReference type="GO" id="GO:0000978">
    <property type="term" value="F:RNA polymerase II cis-regulatory region sequence-specific DNA binding"/>
    <property type="evidence" value="ECO:0007669"/>
    <property type="project" value="TreeGrafter"/>
</dbReference>
<evidence type="ECO:0000313" key="9">
    <source>
        <dbReference type="Proteomes" id="UP001141552"/>
    </source>
</evidence>
<dbReference type="PANTHER" id="PTHR11945">
    <property type="entry name" value="MADS BOX PROTEIN"/>
    <property type="match status" value="1"/>
</dbReference>
<dbReference type="Pfam" id="PF00319">
    <property type="entry name" value="SRF-TF"/>
    <property type="match status" value="1"/>
</dbReference>
<keyword evidence="6" id="KW-0175">Coiled coil</keyword>
<feature type="coiled-coil region" evidence="6">
    <location>
        <begin position="86"/>
        <end position="120"/>
    </location>
</feature>
<evidence type="ECO:0000259" key="7">
    <source>
        <dbReference type="PROSITE" id="PS50066"/>
    </source>
</evidence>
<keyword evidence="4" id="KW-0804">Transcription</keyword>
<comment type="subcellular location">
    <subcellularLocation>
        <location evidence="1">Nucleus</location>
    </subcellularLocation>
</comment>